<accession>A0A0P9RLA2</accession>
<dbReference type="Proteomes" id="UP000050557">
    <property type="component" value="Unassembled WGS sequence"/>
</dbReference>
<dbReference type="RefSeq" id="WP_054985503.1">
    <property type="nucleotide sequence ID" value="NZ_CP092918.1"/>
</dbReference>
<evidence type="ECO:0000313" key="2">
    <source>
        <dbReference type="Proteomes" id="UP000050557"/>
    </source>
</evidence>
<comment type="caution">
    <text evidence="1">The sequence shown here is derived from an EMBL/GenBank/DDBJ whole genome shotgun (WGS) entry which is preliminary data.</text>
</comment>
<dbReference type="EMBL" id="LJQM01000087">
    <property type="protein sequence ID" value="KPX46749.1"/>
    <property type="molecule type" value="Genomic_DNA"/>
</dbReference>
<evidence type="ECO:0008006" key="3">
    <source>
        <dbReference type="Google" id="ProtNLM"/>
    </source>
</evidence>
<proteinExistence type="predicted"/>
<sequence length="183" mass="20436">MKTAGYISKLRRPHSARIKTVAMVTVLSALLGCQPRMVVSTVPLEVPPSAGKSAALELWKRDSNAPGGWKMTCSLPWKEQLLQMGSDYSCGNDNATAYRLSNVYPIDGRPTVIGFYDDKCDDGNRFDDDFYKYRLTKFIENFWPNSLAPDLPLGEVTDGLVYFEGNYDNGIDGKLSCVQVYKE</sequence>
<dbReference type="AlphaFoldDB" id="A0A0P9RLA2"/>
<dbReference type="PROSITE" id="PS51257">
    <property type="entry name" value="PROKAR_LIPOPROTEIN"/>
    <property type="match status" value="1"/>
</dbReference>
<evidence type="ECO:0000313" key="1">
    <source>
        <dbReference type="EMBL" id="KPX46749.1"/>
    </source>
</evidence>
<protein>
    <recommendedName>
        <fullName evidence="3">Lipoprotein</fullName>
    </recommendedName>
</protein>
<name>A0A0P9RLA2_9PSED</name>
<gene>
    <name evidence="1" type="ORF">ALO68_04242</name>
</gene>
<reference evidence="1 2" key="1">
    <citation type="submission" date="2015-09" db="EMBL/GenBank/DDBJ databases">
        <title>Genome announcement of multiple Pseudomonas syringae strains.</title>
        <authorList>
            <person name="Thakur S."/>
            <person name="Wang P.W."/>
            <person name="Gong Y."/>
            <person name="Weir B.S."/>
            <person name="Guttman D.S."/>
        </authorList>
    </citation>
    <scope>NUCLEOTIDE SEQUENCE [LARGE SCALE GENOMIC DNA]</scope>
    <source>
        <strain evidence="1 2">ICMP4531</strain>
    </source>
</reference>
<organism evidence="1 2">
    <name type="scientific">Pseudomonas syringae pv. helianthi</name>
    <dbReference type="NCBI Taxonomy" id="251654"/>
    <lineage>
        <taxon>Bacteria</taxon>
        <taxon>Pseudomonadati</taxon>
        <taxon>Pseudomonadota</taxon>
        <taxon>Gammaproteobacteria</taxon>
        <taxon>Pseudomonadales</taxon>
        <taxon>Pseudomonadaceae</taxon>
        <taxon>Pseudomonas</taxon>
    </lineage>
</organism>
<dbReference type="PATRIC" id="fig|251654.3.peg.5681"/>